<evidence type="ECO:0000313" key="2">
    <source>
        <dbReference type="EMBL" id="GBP93582.1"/>
    </source>
</evidence>
<dbReference type="AlphaFoldDB" id="A0A4C2A1E7"/>
<feature type="compositionally biased region" description="Basic residues" evidence="1">
    <location>
        <begin position="175"/>
        <end position="185"/>
    </location>
</feature>
<evidence type="ECO:0000256" key="1">
    <source>
        <dbReference type="SAM" id="MobiDB-lite"/>
    </source>
</evidence>
<feature type="region of interest" description="Disordered" evidence="1">
    <location>
        <begin position="165"/>
        <end position="190"/>
    </location>
</feature>
<gene>
    <name evidence="2" type="ORF">EVAR_68665_1</name>
</gene>
<comment type="caution">
    <text evidence="2">The sequence shown here is derived from an EMBL/GenBank/DDBJ whole genome shotgun (WGS) entry which is preliminary data.</text>
</comment>
<organism evidence="2 3">
    <name type="scientific">Eumeta variegata</name>
    <name type="common">Bagworm moth</name>
    <name type="synonym">Eumeta japonica</name>
    <dbReference type="NCBI Taxonomy" id="151549"/>
    <lineage>
        <taxon>Eukaryota</taxon>
        <taxon>Metazoa</taxon>
        <taxon>Ecdysozoa</taxon>
        <taxon>Arthropoda</taxon>
        <taxon>Hexapoda</taxon>
        <taxon>Insecta</taxon>
        <taxon>Pterygota</taxon>
        <taxon>Neoptera</taxon>
        <taxon>Endopterygota</taxon>
        <taxon>Lepidoptera</taxon>
        <taxon>Glossata</taxon>
        <taxon>Ditrysia</taxon>
        <taxon>Tineoidea</taxon>
        <taxon>Psychidae</taxon>
        <taxon>Oiketicinae</taxon>
        <taxon>Eumeta</taxon>
    </lineage>
</organism>
<name>A0A4C2A1E7_EUMVA</name>
<evidence type="ECO:0000313" key="3">
    <source>
        <dbReference type="Proteomes" id="UP000299102"/>
    </source>
</evidence>
<keyword evidence="3" id="KW-1185">Reference proteome</keyword>
<dbReference type="EMBL" id="BGZK01002393">
    <property type="protein sequence ID" value="GBP93582.1"/>
    <property type="molecule type" value="Genomic_DNA"/>
</dbReference>
<dbReference type="Proteomes" id="UP000299102">
    <property type="component" value="Unassembled WGS sequence"/>
</dbReference>
<accession>A0A4C2A1E7</accession>
<protein>
    <submittedName>
        <fullName evidence="2">Uncharacterized protein</fullName>
    </submittedName>
</protein>
<reference evidence="2 3" key="1">
    <citation type="journal article" date="2019" name="Commun. Biol.">
        <title>The bagworm genome reveals a unique fibroin gene that provides high tensile strength.</title>
        <authorList>
            <person name="Kono N."/>
            <person name="Nakamura H."/>
            <person name="Ohtoshi R."/>
            <person name="Tomita M."/>
            <person name="Numata K."/>
            <person name="Arakawa K."/>
        </authorList>
    </citation>
    <scope>NUCLEOTIDE SEQUENCE [LARGE SCALE GENOMIC DNA]</scope>
</reference>
<proteinExistence type="predicted"/>
<sequence length="233" mass="25798">MRVSKEKVVTTSQDTRKPKEVTSVLPDFWIANRNSHSLEETQQRRLLIHVCILYKKVDRSSVVKSIADEPGDPAISASTHVNLLPRLVVDHPIWYNAALRDISLLRSRLGRTHKSRQPQSPVVEKSYIFINIGRTLHSAAIGAAGAKQGAAAGTGRARALRLPVPRRAEAGGARPGRRGRNPAQRRRLEINERRYAPTECLLHGYDATHGYAAQIKGDPGRGAVSTHLYLIKC</sequence>